<dbReference type="Proteomes" id="UP001154420">
    <property type="component" value="Unassembled WGS sequence"/>
</dbReference>
<dbReference type="RefSeq" id="WP_160561729.1">
    <property type="nucleotide sequence ID" value="NZ_QZDT01000048.1"/>
</dbReference>
<evidence type="ECO:0000259" key="4">
    <source>
        <dbReference type="PROSITE" id="PS50104"/>
    </source>
</evidence>
<keyword evidence="3" id="KW-0812">Transmembrane</keyword>
<dbReference type="Gene3D" id="3.40.50.10140">
    <property type="entry name" value="Toll/interleukin-1 receptor homology (TIR) domain"/>
    <property type="match status" value="1"/>
</dbReference>
<accession>A0A9X5GT63</accession>
<reference evidence="5" key="1">
    <citation type="submission" date="2018-09" db="EMBL/GenBank/DDBJ databases">
        <title>Murine metabolic-syndrome-specific gut microbial biobank.</title>
        <authorList>
            <person name="Liu C."/>
        </authorList>
    </citation>
    <scope>NUCLEOTIDE SEQUENCE</scope>
    <source>
        <strain evidence="5">D42-62</strain>
    </source>
</reference>
<dbReference type="InterPro" id="IPR003409">
    <property type="entry name" value="MORN"/>
</dbReference>
<dbReference type="SMART" id="SM00698">
    <property type="entry name" value="MORN"/>
    <property type="match status" value="12"/>
</dbReference>
<dbReference type="EMBL" id="QZDT01000048">
    <property type="protein sequence ID" value="NBJ94718.1"/>
    <property type="molecule type" value="Genomic_DNA"/>
</dbReference>
<dbReference type="SUPFAM" id="SSF52200">
    <property type="entry name" value="Toll/Interleukin receptor TIR domain"/>
    <property type="match status" value="1"/>
</dbReference>
<dbReference type="InterPro" id="IPR000157">
    <property type="entry name" value="TIR_dom"/>
</dbReference>
<keyword evidence="3" id="KW-0472">Membrane</keyword>
<dbReference type="PANTHER" id="PTHR43215">
    <property type="entry name" value="RADIAL SPOKE HEAD 1 HOMOLOG"/>
    <property type="match status" value="1"/>
</dbReference>
<gene>
    <name evidence="5" type="ORF">D5281_19595</name>
</gene>
<dbReference type="Gene3D" id="2.20.110.10">
    <property type="entry name" value="Histone H3 K4-specific methyltransferase SET7/9 N-terminal domain"/>
    <property type="match status" value="6"/>
</dbReference>
<dbReference type="GO" id="GO:0007165">
    <property type="term" value="P:signal transduction"/>
    <property type="evidence" value="ECO:0007669"/>
    <property type="project" value="InterPro"/>
</dbReference>
<dbReference type="InterPro" id="IPR035897">
    <property type="entry name" value="Toll_tir_struct_dom_sf"/>
</dbReference>
<dbReference type="PROSITE" id="PS50104">
    <property type="entry name" value="TIR"/>
    <property type="match status" value="1"/>
</dbReference>
<evidence type="ECO:0000313" key="5">
    <source>
        <dbReference type="EMBL" id="NBJ94718.1"/>
    </source>
</evidence>
<keyword evidence="3" id="KW-1133">Transmembrane helix</keyword>
<evidence type="ECO:0000313" key="6">
    <source>
        <dbReference type="Proteomes" id="UP001154420"/>
    </source>
</evidence>
<evidence type="ECO:0000256" key="2">
    <source>
        <dbReference type="SAM" id="MobiDB-lite"/>
    </source>
</evidence>
<feature type="compositionally biased region" description="Polar residues" evidence="2">
    <location>
        <begin position="239"/>
        <end position="262"/>
    </location>
</feature>
<feature type="transmembrane region" description="Helical" evidence="3">
    <location>
        <begin position="321"/>
        <end position="341"/>
    </location>
</feature>
<proteinExistence type="predicted"/>
<name>A0A9X5GT63_9FIRM</name>
<sequence length="683" mass="76549">MGLDETQKKKRSEYLEGNLTITECSQKKPYVFISYASDNWEMVFKQAVVPLQKQYGLRVYADKAFDKLNDKWIVPMLRNVRGSDLMIAFVSQKYIESYACFLELLTAVNNKKQIVFVALEQELHLGDTTDQPNIERGVKNEILNQGANIATNTNNSSNDLMRAMKSAFTSISTLLEQDALSKYDISDAFINFFRDASINRKTINDLGALMGTIKSVSSNVFDKISPRNTPKQVPHTPAEVQTSQSGQSEVQAAAQMTQSGQSEAEAAVQTPQKEASEEQAVVQTSQKAQEAVQTTADYRFDEPAQKAPGKFKFDLHNKKSVTMLIGAAVGLVAVIIAVVLITSGSKHVEAMAYEYSIHNGSKAQVYTGVYTGEWKKNMPYKQGTFVYEDEDNSENGFVYEGEWENGTANGQGICIYNSGASYEGEFVDGMRSGQGTATYAEDDEYGRRDYVGQWENGSRNGQGTLTWKNGASYEGEWKDGSRSGEGTYIYEEGNEYNIRDYVGQWENDKRNGQGTMTWNDGISYEGEWKDGQYNGQGTMTYAEDDEYRRRDYVGQWENGSRNGQGTMTWNDGTSYEGEWKDNLRSGQGTYTYAEDDENGRRDYVGQWENDKANGQGTLTWKNGASYEGEWKDNLKSGQGTMRWNDGAIYQGEWKDDKCNGQGKYTSASGAVQEGIWKDNKLVE</sequence>
<protein>
    <submittedName>
        <fullName evidence="5">TIR domain-containing protein</fullName>
    </submittedName>
</protein>
<keyword evidence="6" id="KW-1185">Reference proteome</keyword>
<evidence type="ECO:0000256" key="3">
    <source>
        <dbReference type="SAM" id="Phobius"/>
    </source>
</evidence>
<dbReference type="SUPFAM" id="SSF82185">
    <property type="entry name" value="Histone H3 K4-specific methyltransferase SET7/9 N-terminal domain"/>
    <property type="match status" value="4"/>
</dbReference>
<feature type="region of interest" description="Disordered" evidence="2">
    <location>
        <begin position="223"/>
        <end position="285"/>
    </location>
</feature>
<dbReference type="PANTHER" id="PTHR43215:SF14">
    <property type="entry name" value="RADIAL SPOKE HEAD 1 HOMOLOG"/>
    <property type="match status" value="1"/>
</dbReference>
<dbReference type="Pfam" id="PF13676">
    <property type="entry name" value="TIR_2"/>
    <property type="match status" value="1"/>
</dbReference>
<dbReference type="OrthoDB" id="3034572at2"/>
<evidence type="ECO:0000256" key="1">
    <source>
        <dbReference type="ARBA" id="ARBA00022737"/>
    </source>
</evidence>
<dbReference type="GO" id="GO:0005829">
    <property type="term" value="C:cytosol"/>
    <property type="evidence" value="ECO:0007669"/>
    <property type="project" value="TreeGrafter"/>
</dbReference>
<dbReference type="Pfam" id="PF02493">
    <property type="entry name" value="MORN"/>
    <property type="match status" value="12"/>
</dbReference>
<feature type="domain" description="TIR" evidence="4">
    <location>
        <begin position="27"/>
        <end position="142"/>
    </location>
</feature>
<comment type="caution">
    <text evidence="5">The sequence shown here is derived from an EMBL/GenBank/DDBJ whole genome shotgun (WGS) entry which is preliminary data.</text>
</comment>
<keyword evidence="1" id="KW-0677">Repeat</keyword>
<organism evidence="5 6">
    <name type="scientific">Parablautia muri</name>
    <dbReference type="NCBI Taxonomy" id="2320879"/>
    <lineage>
        <taxon>Bacteria</taxon>
        <taxon>Bacillati</taxon>
        <taxon>Bacillota</taxon>
        <taxon>Clostridia</taxon>
        <taxon>Lachnospirales</taxon>
        <taxon>Lachnospiraceae</taxon>
        <taxon>Parablautia</taxon>
    </lineage>
</organism>
<dbReference type="AlphaFoldDB" id="A0A9X5GT63"/>